<dbReference type="PANTHER" id="PTHR23282">
    <property type="entry name" value="APICAL ENDOSOMAL GLYCOPROTEIN PRECURSOR"/>
    <property type="match status" value="1"/>
</dbReference>
<proteinExistence type="predicted"/>
<dbReference type="SUPFAM" id="SSF49899">
    <property type="entry name" value="Concanavalin A-like lectins/glucanases"/>
    <property type="match status" value="1"/>
</dbReference>
<comment type="caution">
    <text evidence="2">The sequence shown here is derived from an EMBL/GenBank/DDBJ whole genome shotgun (WGS) entry which is preliminary data.</text>
</comment>
<dbReference type="Gene3D" id="2.60.120.200">
    <property type="match status" value="1"/>
</dbReference>
<dbReference type="SMART" id="SM00137">
    <property type="entry name" value="MAM"/>
    <property type="match status" value="1"/>
</dbReference>
<evidence type="ECO:0000259" key="1">
    <source>
        <dbReference type="PROSITE" id="PS50060"/>
    </source>
</evidence>
<accession>A0ABV0VQ80</accession>
<organism evidence="2 3">
    <name type="scientific">Xenotaenia resolanae</name>
    <dbReference type="NCBI Taxonomy" id="208358"/>
    <lineage>
        <taxon>Eukaryota</taxon>
        <taxon>Metazoa</taxon>
        <taxon>Chordata</taxon>
        <taxon>Craniata</taxon>
        <taxon>Vertebrata</taxon>
        <taxon>Euteleostomi</taxon>
        <taxon>Actinopterygii</taxon>
        <taxon>Neopterygii</taxon>
        <taxon>Teleostei</taxon>
        <taxon>Neoteleostei</taxon>
        <taxon>Acanthomorphata</taxon>
        <taxon>Ovalentaria</taxon>
        <taxon>Atherinomorphae</taxon>
        <taxon>Cyprinodontiformes</taxon>
        <taxon>Goodeidae</taxon>
        <taxon>Xenotaenia</taxon>
    </lineage>
</organism>
<dbReference type="InterPro" id="IPR051560">
    <property type="entry name" value="MAM_domain-containing"/>
</dbReference>
<sequence length="142" mass="16165">MLDDIRFENCVEGDFPEGPYHLSCNFEKDTCSWYHDYTASLLWKRMKGAYGDPIGNGYFMLIKAANNLNISSSARLISLPQPAGQTICVSFHYYIFGNSIGSLKFITKRSGEPDTVIWMRSGTQGNKWRFADLTFNSDRPIQ</sequence>
<feature type="domain" description="MAM" evidence="1">
    <location>
        <begin position="22"/>
        <end position="142"/>
    </location>
</feature>
<evidence type="ECO:0000313" key="3">
    <source>
        <dbReference type="Proteomes" id="UP001444071"/>
    </source>
</evidence>
<gene>
    <name evidence="2" type="ORF">XENORESO_011166</name>
</gene>
<dbReference type="InterPro" id="IPR013320">
    <property type="entry name" value="ConA-like_dom_sf"/>
</dbReference>
<dbReference type="InterPro" id="IPR000998">
    <property type="entry name" value="MAM_dom"/>
</dbReference>
<evidence type="ECO:0000313" key="2">
    <source>
        <dbReference type="EMBL" id="MEQ2259399.1"/>
    </source>
</evidence>
<dbReference type="EMBL" id="JAHRIM010003446">
    <property type="protein sequence ID" value="MEQ2259399.1"/>
    <property type="molecule type" value="Genomic_DNA"/>
</dbReference>
<protein>
    <recommendedName>
        <fullName evidence="1">MAM domain-containing protein</fullName>
    </recommendedName>
</protein>
<name>A0ABV0VQ80_9TELE</name>
<dbReference type="CDD" id="cd06263">
    <property type="entry name" value="MAM"/>
    <property type="match status" value="1"/>
</dbReference>
<dbReference type="Pfam" id="PF00629">
    <property type="entry name" value="MAM"/>
    <property type="match status" value="1"/>
</dbReference>
<dbReference type="PANTHER" id="PTHR23282:SF151">
    <property type="entry name" value="MAM AND LDL-RECEPTOR CLASS A DOMAIN-CONTAINING PROTEIN 1"/>
    <property type="match status" value="1"/>
</dbReference>
<reference evidence="2 3" key="1">
    <citation type="submission" date="2021-06" db="EMBL/GenBank/DDBJ databases">
        <authorList>
            <person name="Palmer J.M."/>
        </authorList>
    </citation>
    <scope>NUCLEOTIDE SEQUENCE [LARGE SCALE GENOMIC DNA]</scope>
    <source>
        <strain evidence="2 3">XR_2019</strain>
        <tissue evidence="2">Muscle</tissue>
    </source>
</reference>
<feature type="non-terminal residue" evidence="2">
    <location>
        <position position="142"/>
    </location>
</feature>
<dbReference type="PROSITE" id="PS50060">
    <property type="entry name" value="MAM_2"/>
    <property type="match status" value="1"/>
</dbReference>
<keyword evidence="3" id="KW-1185">Reference proteome</keyword>
<dbReference type="Proteomes" id="UP001444071">
    <property type="component" value="Unassembled WGS sequence"/>
</dbReference>